<protein>
    <submittedName>
        <fullName evidence="1">Uncharacterized protein</fullName>
    </submittedName>
</protein>
<gene>
    <name evidence="1" type="ORF">V1517DRAFT_268468</name>
</gene>
<organism evidence="1 2">
    <name type="scientific">Lipomyces orientalis</name>
    <dbReference type="NCBI Taxonomy" id="1233043"/>
    <lineage>
        <taxon>Eukaryota</taxon>
        <taxon>Fungi</taxon>
        <taxon>Dikarya</taxon>
        <taxon>Ascomycota</taxon>
        <taxon>Saccharomycotina</taxon>
        <taxon>Lipomycetes</taxon>
        <taxon>Lipomycetales</taxon>
        <taxon>Lipomycetaceae</taxon>
        <taxon>Lipomyces</taxon>
    </lineage>
</organism>
<comment type="caution">
    <text evidence="1">The sequence shown here is derived from an EMBL/GenBank/DDBJ whole genome shotgun (WGS) entry which is preliminary data.</text>
</comment>
<reference evidence="2" key="1">
    <citation type="journal article" date="2024" name="Front. Bioeng. Biotechnol.">
        <title>Genome-scale model development and genomic sequencing of the oleaginous clade Lipomyces.</title>
        <authorList>
            <person name="Czajka J.J."/>
            <person name="Han Y."/>
            <person name="Kim J."/>
            <person name="Mondo S.J."/>
            <person name="Hofstad B.A."/>
            <person name="Robles A."/>
            <person name="Haridas S."/>
            <person name="Riley R."/>
            <person name="LaButti K."/>
            <person name="Pangilinan J."/>
            <person name="Andreopoulos W."/>
            <person name="Lipzen A."/>
            <person name="Yan J."/>
            <person name="Wang M."/>
            <person name="Ng V."/>
            <person name="Grigoriev I.V."/>
            <person name="Spatafora J.W."/>
            <person name="Magnuson J.K."/>
            <person name="Baker S.E."/>
            <person name="Pomraning K.R."/>
        </authorList>
    </citation>
    <scope>NUCLEOTIDE SEQUENCE [LARGE SCALE GENOMIC DNA]</scope>
    <source>
        <strain evidence="2">CBS 10300</strain>
    </source>
</reference>
<sequence length="200" mass="22250">MTSRSKCVDYRALNDGSCDEAAPEDRVASSTMPAPSSQSAIDGFINVPDDEVLPSESASQLQELRASSKTSETSIHSSNTFRQGRTRPAPVTEWLWAYFETTTVNKEAIRCVYIDDTTGTQCGWRTMDSLRQNSTSNMKTHLAKHSIYPPDTEGGGTGGKQQTSVVSLWEKKEKITHQQLLEKNLIRWIVAEKQAFTTIE</sequence>
<dbReference type="EMBL" id="MU970036">
    <property type="protein sequence ID" value="KAK9326100.1"/>
    <property type="molecule type" value="Genomic_DNA"/>
</dbReference>
<evidence type="ECO:0000313" key="1">
    <source>
        <dbReference type="EMBL" id="KAK9326100.1"/>
    </source>
</evidence>
<proteinExistence type="predicted"/>
<keyword evidence="2" id="KW-1185">Reference proteome</keyword>
<feature type="non-terminal residue" evidence="1">
    <location>
        <position position="200"/>
    </location>
</feature>
<dbReference type="Proteomes" id="UP001489719">
    <property type="component" value="Unassembled WGS sequence"/>
</dbReference>
<evidence type="ECO:0000313" key="2">
    <source>
        <dbReference type="Proteomes" id="UP001489719"/>
    </source>
</evidence>
<name>A0ACC3TZ93_9ASCO</name>
<accession>A0ACC3TZ93</accession>